<comment type="subcellular location">
    <subcellularLocation>
        <location evidence="1">Cytoplasm</location>
    </subcellularLocation>
</comment>
<dbReference type="InterPro" id="IPR035895">
    <property type="entry name" value="HPr-like_sf"/>
</dbReference>
<gene>
    <name evidence="6" type="ORF">HFQ13_00420</name>
</gene>
<dbReference type="PANTHER" id="PTHR33705:SF2">
    <property type="entry name" value="PHOSPHOCARRIER PROTEIN NPR"/>
    <property type="match status" value="1"/>
</dbReference>
<evidence type="ECO:0000256" key="3">
    <source>
        <dbReference type="ARBA" id="ARBA00022490"/>
    </source>
</evidence>
<proteinExistence type="inferred from homology"/>
<dbReference type="PRINTS" id="PR00107">
    <property type="entry name" value="PHOSPHOCPHPR"/>
</dbReference>
<evidence type="ECO:0000256" key="1">
    <source>
        <dbReference type="ARBA" id="ARBA00004496"/>
    </source>
</evidence>
<comment type="caution">
    <text evidence="6">The sequence shown here is derived from an EMBL/GenBank/DDBJ whole genome shotgun (WGS) entry which is preliminary data.</text>
</comment>
<dbReference type="RefSeq" id="WP_215871307.1">
    <property type="nucleotide sequence ID" value="NZ_JAAXYO010000012.1"/>
</dbReference>
<evidence type="ECO:0000259" key="5">
    <source>
        <dbReference type="PROSITE" id="PS51350"/>
    </source>
</evidence>
<evidence type="ECO:0000256" key="4">
    <source>
        <dbReference type="ARBA" id="ARBA00022683"/>
    </source>
</evidence>
<dbReference type="CDD" id="cd00367">
    <property type="entry name" value="PTS-HPr_like"/>
    <property type="match status" value="1"/>
</dbReference>
<dbReference type="Pfam" id="PF00381">
    <property type="entry name" value="PTS-HPr"/>
    <property type="match status" value="1"/>
</dbReference>
<dbReference type="InterPro" id="IPR050399">
    <property type="entry name" value="HPr"/>
</dbReference>
<keyword evidence="3" id="KW-0963">Cytoplasm</keyword>
<dbReference type="NCBIfam" id="TIGR01003">
    <property type="entry name" value="PTS_HPr_family"/>
    <property type="match status" value="1"/>
</dbReference>
<name>A0AAE3CIE1_9PROT</name>
<dbReference type="EMBL" id="JAAXYO010000012">
    <property type="protein sequence ID" value="MBU2786693.1"/>
    <property type="molecule type" value="Genomic_DNA"/>
</dbReference>
<accession>A0AAE3CIE1</accession>
<dbReference type="GO" id="GO:0005737">
    <property type="term" value="C:cytoplasm"/>
    <property type="evidence" value="ECO:0007669"/>
    <property type="project" value="UniProtKB-SubCell"/>
</dbReference>
<organism evidence="6 7">
    <name type="scientific">Igneacidithiobacillus copahuensis</name>
    <dbReference type="NCBI Taxonomy" id="2724909"/>
    <lineage>
        <taxon>Bacteria</taxon>
        <taxon>Pseudomonadati</taxon>
        <taxon>Pseudomonadota</taxon>
        <taxon>Acidithiobacillia</taxon>
        <taxon>Acidithiobacillales</taxon>
        <taxon>Acidithiobacillaceae</taxon>
        <taxon>Igneacidithiobacillus</taxon>
    </lineage>
</organism>
<keyword evidence="7" id="KW-1185">Reference proteome</keyword>
<feature type="domain" description="HPr" evidence="5">
    <location>
        <begin position="3"/>
        <end position="90"/>
    </location>
</feature>
<keyword evidence="4" id="KW-0598">Phosphotransferase system</keyword>
<dbReference type="InterPro" id="IPR001020">
    <property type="entry name" value="PTS_HPr_His_P_site"/>
</dbReference>
<dbReference type="SUPFAM" id="SSF55594">
    <property type="entry name" value="HPr-like"/>
    <property type="match status" value="1"/>
</dbReference>
<dbReference type="Gene3D" id="3.30.1340.10">
    <property type="entry name" value="HPr-like"/>
    <property type="match status" value="1"/>
</dbReference>
<dbReference type="Proteomes" id="UP001197378">
    <property type="component" value="Unassembled WGS sequence"/>
</dbReference>
<dbReference type="GO" id="GO:0009401">
    <property type="term" value="P:phosphoenolpyruvate-dependent sugar phosphotransferase system"/>
    <property type="evidence" value="ECO:0007669"/>
    <property type="project" value="UniProtKB-KW"/>
</dbReference>
<dbReference type="PANTHER" id="PTHR33705">
    <property type="entry name" value="PHOSPHOCARRIER PROTEIN HPR"/>
    <property type="match status" value="1"/>
</dbReference>
<reference evidence="6" key="1">
    <citation type="journal article" date="2021" name="ISME J.">
        <title>Genomic evolution of the class Acidithiobacillia: deep-branching Proteobacteria living in extreme acidic conditions.</title>
        <authorList>
            <person name="Moya-Beltran A."/>
            <person name="Beard S."/>
            <person name="Rojas-Villalobos C."/>
            <person name="Issotta F."/>
            <person name="Gallardo Y."/>
            <person name="Ulloa R."/>
            <person name="Giaveno A."/>
            <person name="Degli Esposti M."/>
            <person name="Johnson D.B."/>
            <person name="Quatrini R."/>
        </authorList>
    </citation>
    <scope>NUCLEOTIDE SEQUENCE</scope>
    <source>
        <strain evidence="6">VAN18-1</strain>
    </source>
</reference>
<dbReference type="PROSITE" id="PS51350">
    <property type="entry name" value="PTS_HPR_DOM"/>
    <property type="match status" value="1"/>
</dbReference>
<dbReference type="InterPro" id="IPR002114">
    <property type="entry name" value="PTS_HPr_Ser_P_site"/>
</dbReference>
<dbReference type="PROSITE" id="PS00369">
    <property type="entry name" value="PTS_HPR_HIS"/>
    <property type="match status" value="1"/>
</dbReference>
<protein>
    <submittedName>
        <fullName evidence="6">HPr family phosphocarrier protein</fullName>
    </submittedName>
</protein>
<evidence type="ECO:0000313" key="6">
    <source>
        <dbReference type="EMBL" id="MBU2786693.1"/>
    </source>
</evidence>
<evidence type="ECO:0000256" key="2">
    <source>
        <dbReference type="ARBA" id="ARBA00010736"/>
    </source>
</evidence>
<dbReference type="PROSITE" id="PS00589">
    <property type="entry name" value="PTS_HPR_SER"/>
    <property type="match status" value="1"/>
</dbReference>
<dbReference type="InterPro" id="IPR000032">
    <property type="entry name" value="HPr-like"/>
</dbReference>
<comment type="similarity">
    <text evidence="2">Belongs to the HPr family.</text>
</comment>
<evidence type="ECO:0000313" key="7">
    <source>
        <dbReference type="Proteomes" id="UP001197378"/>
    </source>
</evidence>
<sequence length="91" mass="9989">MRSMRVEFPIINRLGLHARASAKFVSIAARFPCQVWLERDGQRVNGKSIMGLMTLAASQGTVLTLETEGEQEEECSAALRALAADYFGEGE</sequence>
<dbReference type="AlphaFoldDB" id="A0AAE3CIE1"/>